<name>A0ABT5RNL9_9PSED</name>
<organism evidence="2 3">
    <name type="scientific">Pseudomonas carnis</name>
    <dbReference type="NCBI Taxonomy" id="2487355"/>
    <lineage>
        <taxon>Bacteria</taxon>
        <taxon>Pseudomonadati</taxon>
        <taxon>Pseudomonadota</taxon>
        <taxon>Gammaproteobacteria</taxon>
        <taxon>Pseudomonadales</taxon>
        <taxon>Pseudomonadaceae</taxon>
        <taxon>Pseudomonas</taxon>
    </lineage>
</organism>
<dbReference type="EMBL" id="JANCLL010000049">
    <property type="protein sequence ID" value="MDD1947590.1"/>
    <property type="molecule type" value="Genomic_DNA"/>
</dbReference>
<evidence type="ECO:0000256" key="1">
    <source>
        <dbReference type="SAM" id="Coils"/>
    </source>
</evidence>
<feature type="coiled-coil region" evidence="1">
    <location>
        <begin position="51"/>
        <end position="78"/>
    </location>
</feature>
<sequence>MTYVREQSSTELAVHMRSLQKMPGWHDPLADRLWQEVEALKAEVAGLRTGYEAYERVKAELKAENEALRKDAEQWRALVRRAESPVIGYTGCVTCGVYTDHGGLSCPKMRATADAALGQGGESNECS</sequence>
<accession>A0ABT5RNL9</accession>
<keyword evidence="1" id="KW-0175">Coiled coil</keyword>
<dbReference type="Gene3D" id="1.20.5.340">
    <property type="match status" value="1"/>
</dbReference>
<keyword evidence="2" id="KW-0132">Cell division</keyword>
<comment type="caution">
    <text evidence="2">The sequence shown here is derived from an EMBL/GenBank/DDBJ whole genome shotgun (WGS) entry which is preliminary data.</text>
</comment>
<keyword evidence="3" id="KW-1185">Reference proteome</keyword>
<dbReference type="GO" id="GO:0051301">
    <property type="term" value="P:cell division"/>
    <property type="evidence" value="ECO:0007669"/>
    <property type="project" value="UniProtKB-KW"/>
</dbReference>
<keyword evidence="2" id="KW-0131">Cell cycle</keyword>
<evidence type="ECO:0000313" key="2">
    <source>
        <dbReference type="EMBL" id="MDD1947590.1"/>
    </source>
</evidence>
<dbReference type="RefSeq" id="WP_054898937.1">
    <property type="nucleotide sequence ID" value="NZ_JANCLL010000049.1"/>
</dbReference>
<reference evidence="2" key="1">
    <citation type="submission" date="2022-07" db="EMBL/GenBank/DDBJ databases">
        <title>Draft genome of Pseudomonas carnis strain LP isolated from cheese.</title>
        <authorList>
            <person name="Wolfe B.E."/>
        </authorList>
    </citation>
    <scope>NUCLEOTIDE SEQUENCE</scope>
    <source>
        <strain evidence="2">LP</strain>
    </source>
</reference>
<protein>
    <submittedName>
        <fullName evidence="2">Cell division protein ZapB</fullName>
    </submittedName>
</protein>
<proteinExistence type="predicted"/>
<gene>
    <name evidence="2" type="ORF">NMG11_27595</name>
</gene>
<dbReference type="Proteomes" id="UP001150614">
    <property type="component" value="Unassembled WGS sequence"/>
</dbReference>
<evidence type="ECO:0000313" key="3">
    <source>
        <dbReference type="Proteomes" id="UP001150614"/>
    </source>
</evidence>